<dbReference type="RefSeq" id="WP_255914742.1">
    <property type="nucleotide sequence ID" value="NZ_JANFQO010000010.1"/>
</dbReference>
<gene>
    <name evidence="2" type="ORF">NM961_12615</name>
</gene>
<comment type="caution">
    <text evidence="2">The sequence shown here is derived from an EMBL/GenBank/DDBJ whole genome shotgun (WGS) entry which is preliminary data.</text>
</comment>
<dbReference type="PROSITE" id="PS51257">
    <property type="entry name" value="PROKAR_LIPOPROTEIN"/>
    <property type="match status" value="1"/>
</dbReference>
<evidence type="ECO:0000313" key="2">
    <source>
        <dbReference type="EMBL" id="MCQ4165553.1"/>
    </source>
</evidence>
<feature type="chain" id="PRO_5047135962" description="Lipoprotein" evidence="1">
    <location>
        <begin position="24"/>
        <end position="130"/>
    </location>
</feature>
<evidence type="ECO:0000313" key="3">
    <source>
        <dbReference type="Proteomes" id="UP001165498"/>
    </source>
</evidence>
<evidence type="ECO:0000256" key="1">
    <source>
        <dbReference type="SAM" id="SignalP"/>
    </source>
</evidence>
<reference evidence="2" key="1">
    <citation type="submission" date="2022-07" db="EMBL/GenBank/DDBJ databases">
        <title>Tahibacter sp., a new gammaproteobacterium isolated from the silt sample collected at pig farm.</title>
        <authorList>
            <person name="Chen H."/>
        </authorList>
    </citation>
    <scope>NUCLEOTIDE SEQUENCE</scope>
    <source>
        <strain evidence="2">P2K</strain>
    </source>
</reference>
<evidence type="ECO:0008006" key="4">
    <source>
        <dbReference type="Google" id="ProtNLM"/>
    </source>
</evidence>
<feature type="signal peptide" evidence="1">
    <location>
        <begin position="1"/>
        <end position="23"/>
    </location>
</feature>
<name>A0ABT1QTD2_9GAMM</name>
<accession>A0ABT1QTD2</accession>
<dbReference type="Proteomes" id="UP001165498">
    <property type="component" value="Unassembled WGS sequence"/>
</dbReference>
<dbReference type="EMBL" id="JANFQO010000010">
    <property type="protein sequence ID" value="MCQ4165553.1"/>
    <property type="molecule type" value="Genomic_DNA"/>
</dbReference>
<organism evidence="2 3">
    <name type="scientific">Tahibacter harae</name>
    <dbReference type="NCBI Taxonomy" id="2963937"/>
    <lineage>
        <taxon>Bacteria</taxon>
        <taxon>Pseudomonadati</taxon>
        <taxon>Pseudomonadota</taxon>
        <taxon>Gammaproteobacteria</taxon>
        <taxon>Lysobacterales</taxon>
        <taxon>Rhodanobacteraceae</taxon>
        <taxon>Tahibacter</taxon>
    </lineage>
</organism>
<keyword evidence="3" id="KW-1185">Reference proteome</keyword>
<proteinExistence type="predicted"/>
<keyword evidence="1" id="KW-0732">Signal</keyword>
<sequence length="130" mass="14038">MRTTLLPLVLLALAGCATRPAPADRLARLLDGRSPGEPVKCLQLRDIRSSQVIDGIAIVYTTQNGTLYVNQPKAGAAFLHSDTILVTDTHTSQLCDIDTVKLMNPGSRMITGSVGLDLFVPYPKPKSTRH</sequence>
<protein>
    <recommendedName>
        <fullName evidence="4">Lipoprotein</fullName>
    </recommendedName>
</protein>